<feature type="compositionally biased region" description="Low complexity" evidence="1">
    <location>
        <begin position="111"/>
        <end position="122"/>
    </location>
</feature>
<feature type="region of interest" description="Disordered" evidence="1">
    <location>
        <begin position="93"/>
        <end position="204"/>
    </location>
</feature>
<gene>
    <name evidence="2" type="ORF">QQS21_010749</name>
</gene>
<dbReference type="EMBL" id="JASWJB010000326">
    <property type="protein sequence ID" value="KAK2591556.1"/>
    <property type="molecule type" value="Genomic_DNA"/>
</dbReference>
<dbReference type="Proteomes" id="UP001251528">
    <property type="component" value="Unassembled WGS sequence"/>
</dbReference>
<dbReference type="PANTHER" id="PTHR37535">
    <property type="entry name" value="FLUG DOMAIN PROTEIN"/>
    <property type="match status" value="1"/>
</dbReference>
<evidence type="ECO:0000313" key="3">
    <source>
        <dbReference type="Proteomes" id="UP001251528"/>
    </source>
</evidence>
<name>A0AAJ0CEK6_9HYPO</name>
<reference evidence="2" key="1">
    <citation type="submission" date="2023-06" db="EMBL/GenBank/DDBJ databases">
        <title>Conoideocrella luteorostrata (Hypocreales: Clavicipitaceae), a potential biocontrol fungus for elongate hemlock scale in United States Christmas tree production areas.</title>
        <authorList>
            <person name="Barrett H."/>
            <person name="Lovett B."/>
            <person name="Macias A.M."/>
            <person name="Stajich J.E."/>
            <person name="Kasson M.T."/>
        </authorList>
    </citation>
    <scope>NUCLEOTIDE SEQUENCE</scope>
    <source>
        <strain evidence="2">ARSEF 14590</strain>
    </source>
</reference>
<evidence type="ECO:0000313" key="2">
    <source>
        <dbReference type="EMBL" id="KAK2591556.1"/>
    </source>
</evidence>
<dbReference type="PANTHER" id="PTHR37535:SF4">
    <property type="entry name" value="FLUG DOMAIN-CONTAINING PROTEIN"/>
    <property type="match status" value="1"/>
</dbReference>
<dbReference type="InterPro" id="IPR021842">
    <property type="entry name" value="DUF3435"/>
</dbReference>
<comment type="caution">
    <text evidence="2">The sequence shown here is derived from an EMBL/GenBank/DDBJ whole genome shotgun (WGS) entry which is preliminary data.</text>
</comment>
<evidence type="ECO:0008006" key="4">
    <source>
        <dbReference type="Google" id="ProtNLM"/>
    </source>
</evidence>
<dbReference type="AlphaFoldDB" id="A0AAJ0CEK6"/>
<dbReference type="Pfam" id="PF11917">
    <property type="entry name" value="DUF3435"/>
    <property type="match status" value="1"/>
</dbReference>
<evidence type="ECO:0000256" key="1">
    <source>
        <dbReference type="SAM" id="MobiDB-lite"/>
    </source>
</evidence>
<feature type="compositionally biased region" description="Acidic residues" evidence="1">
    <location>
        <begin position="167"/>
        <end position="176"/>
    </location>
</feature>
<proteinExistence type="predicted"/>
<accession>A0AAJ0CEK6</accession>
<keyword evidence="3" id="KW-1185">Reference proteome</keyword>
<protein>
    <recommendedName>
        <fullName evidence="4">FluG domain-containing protein</fullName>
    </recommendedName>
</protein>
<organism evidence="2 3">
    <name type="scientific">Conoideocrella luteorostrata</name>
    <dbReference type="NCBI Taxonomy" id="1105319"/>
    <lineage>
        <taxon>Eukaryota</taxon>
        <taxon>Fungi</taxon>
        <taxon>Dikarya</taxon>
        <taxon>Ascomycota</taxon>
        <taxon>Pezizomycotina</taxon>
        <taxon>Sordariomycetes</taxon>
        <taxon>Hypocreomycetidae</taxon>
        <taxon>Hypocreales</taxon>
        <taxon>Clavicipitaceae</taxon>
        <taxon>Conoideocrella</taxon>
    </lineage>
</organism>
<sequence length="575" mass="65324">MLYRRSNEGMVVNAIDCEEIRNYINGDLAVKFQLDDQPSSKPVMGVDDLLLGLTQHWCRDKSVFPTEGDRLDLSAIMLFQSYTACRPAELVDGTKSRGVKDPLLDDLNNEDSSSGMSMDPSPTQQSIEPMRLRRKFKSEEAEEELTSDPNDSVFKDSDDPNNSGSDDTSDTDYDDKDLDKVDSSMGVEGIHTTPADASQDDEDCEPTRKHKALCYEDIVLWIVQDPNGGRDVLAMEVFFRHYKGADRKPKPTIFLFRENPLPILCPISHMLARAMRDDAIEIDGFNHASPLFSTHIQKKAIKVHWKPSVLKMPVFRKSVRSPAGWVKSDTEPMKYSTYAFYLDRIGADLGSEEKWTSYCFRRGHANALLGVATNSIVDQVMRHDPLTGCMQNAYQNRRVGFNTQDAFLERDPSADGLTRAFTHMSIRCNPEVPKTIPKNELAKIPPDPEIVSLEKQVGLMAQGLRQEYGFIRSAPKQVREKYQQLRRDLRNTEKSFRDDMTKVYQEACRRRIHNDELERQLTGVAQDAEVAAEAKLEPIVQHQLEERTQLQAVLSDFRQDLDTETSHPARFGPLI</sequence>
<feature type="compositionally biased region" description="Basic and acidic residues" evidence="1">
    <location>
        <begin position="93"/>
        <end position="103"/>
    </location>
</feature>